<dbReference type="EMBL" id="QOVW01000014">
    <property type="protein sequence ID" value="RDB36987.1"/>
    <property type="molecule type" value="Genomic_DNA"/>
</dbReference>
<dbReference type="PANTHER" id="PTHR30518">
    <property type="entry name" value="ENDOLYTIC MUREIN TRANSGLYCOSYLASE"/>
    <property type="match status" value="1"/>
</dbReference>
<keyword evidence="9" id="KW-1185">Reference proteome</keyword>
<keyword evidence="6 7" id="KW-0961">Cell wall biogenesis/degradation</keyword>
<feature type="transmembrane region" description="Helical" evidence="7">
    <location>
        <begin position="5"/>
        <end position="24"/>
    </location>
</feature>
<protein>
    <recommendedName>
        <fullName evidence="7">Endolytic murein transglycosylase</fullName>
        <ecNumber evidence="7">4.2.2.29</ecNumber>
    </recommendedName>
    <alternativeName>
        <fullName evidence="7">Peptidoglycan lytic transglycosylase</fullName>
    </alternativeName>
    <alternativeName>
        <fullName evidence="7">Peptidoglycan polymerization terminase</fullName>
    </alternativeName>
</protein>
<dbReference type="Proteomes" id="UP000253934">
    <property type="component" value="Unassembled WGS sequence"/>
</dbReference>
<dbReference type="Gene3D" id="3.30.160.60">
    <property type="entry name" value="Classic Zinc Finger"/>
    <property type="match status" value="1"/>
</dbReference>
<evidence type="ECO:0000256" key="1">
    <source>
        <dbReference type="ARBA" id="ARBA00022475"/>
    </source>
</evidence>
<dbReference type="AlphaFoldDB" id="A0A369KW01"/>
<name>A0A369KW01_9BACT</name>
<organism evidence="8 9">
    <name type="scientific">Spirobacillus cienkowskii</name>
    <dbReference type="NCBI Taxonomy" id="495820"/>
    <lineage>
        <taxon>Bacteria</taxon>
        <taxon>Pseudomonadati</taxon>
        <taxon>Bdellovibrionota</taxon>
        <taxon>Oligoflexia</taxon>
        <taxon>Silvanigrellales</taxon>
        <taxon>Spirobacillus</taxon>
    </lineage>
</organism>
<dbReference type="Pfam" id="PF02618">
    <property type="entry name" value="YceG"/>
    <property type="match status" value="1"/>
</dbReference>
<dbReference type="GO" id="GO:0008932">
    <property type="term" value="F:lytic endotransglycosylase activity"/>
    <property type="evidence" value="ECO:0007669"/>
    <property type="project" value="UniProtKB-UniRule"/>
</dbReference>
<dbReference type="GO" id="GO:0071555">
    <property type="term" value="P:cell wall organization"/>
    <property type="evidence" value="ECO:0007669"/>
    <property type="project" value="UniProtKB-KW"/>
</dbReference>
<keyword evidence="4 7" id="KW-0472">Membrane</keyword>
<dbReference type="PANTHER" id="PTHR30518:SF2">
    <property type="entry name" value="ENDOLYTIC MUREIN TRANSGLYCOSYLASE"/>
    <property type="match status" value="1"/>
</dbReference>
<comment type="catalytic activity">
    <reaction evidence="7">
        <text>a peptidoglycan chain = a peptidoglycan chain with N-acetyl-1,6-anhydromuramyl-[peptide] at the reducing end + a peptidoglycan chain with N-acetylglucosamine at the non-reducing end.</text>
        <dbReference type="EC" id="4.2.2.29"/>
    </reaction>
</comment>
<keyword evidence="5 7" id="KW-0456">Lyase</keyword>
<evidence type="ECO:0000256" key="4">
    <source>
        <dbReference type="ARBA" id="ARBA00023136"/>
    </source>
</evidence>
<comment type="function">
    <text evidence="7">Functions as a peptidoglycan terminase that cleaves nascent peptidoglycan strands endolytically to terminate their elongation.</text>
</comment>
<evidence type="ECO:0000256" key="6">
    <source>
        <dbReference type="ARBA" id="ARBA00023316"/>
    </source>
</evidence>
<comment type="subcellular location">
    <subcellularLocation>
        <location evidence="7">Cell membrane</location>
        <topology evidence="7">Single-pass membrane protein</topology>
    </subcellularLocation>
</comment>
<comment type="similarity">
    <text evidence="7">Belongs to the transglycosylase MltG family.</text>
</comment>
<sequence length="338" mass="38963">MKKIIFYTFFIFVVFPLLYFMYWLNNPIKISENDFLYNLKDGFSFSKVAYDLEKENIISKPKLLIFYAKFVGVTSNLKVGTYKFYQGITPSEIISKLRKGDTEKIKITVPEGLNIYQTAELLNQYFPTASKIKWLDLMFSKELIDYLDFDASIKNLEGFLFPETYIFDPNLAPKNIVKVFLTEFKKNVNTNMLEEAKKIGLKPLEYITLASIVEKETSVDSELQRVAGVYWNRLKIKMKLQADPTVIYGMWNRYKGNITKKDLLTPTPYNTYTNYGLPPGPIASPGKGALMATLSPISQDLYFVAKGDGSHVFSKNLRDHNNAVKNYLIFLRSKKSKE</sequence>
<dbReference type="CDD" id="cd08010">
    <property type="entry name" value="MltG_like"/>
    <property type="match status" value="1"/>
</dbReference>
<dbReference type="Gene3D" id="3.30.1490.480">
    <property type="entry name" value="Endolytic murein transglycosylase"/>
    <property type="match status" value="1"/>
</dbReference>
<dbReference type="GO" id="GO:0005886">
    <property type="term" value="C:plasma membrane"/>
    <property type="evidence" value="ECO:0007669"/>
    <property type="project" value="UniProtKB-SubCell"/>
</dbReference>
<dbReference type="RefSeq" id="WP_338636038.1">
    <property type="nucleotide sequence ID" value="NZ_CP146516.1"/>
</dbReference>
<dbReference type="NCBIfam" id="TIGR00247">
    <property type="entry name" value="endolytic transglycosylase MltG"/>
    <property type="match status" value="1"/>
</dbReference>
<proteinExistence type="inferred from homology"/>
<accession>A0A369KW01</accession>
<evidence type="ECO:0000256" key="2">
    <source>
        <dbReference type="ARBA" id="ARBA00022692"/>
    </source>
</evidence>
<keyword evidence="1 7" id="KW-1003">Cell membrane</keyword>
<evidence type="ECO:0000256" key="7">
    <source>
        <dbReference type="HAMAP-Rule" id="MF_02065"/>
    </source>
</evidence>
<evidence type="ECO:0000256" key="5">
    <source>
        <dbReference type="ARBA" id="ARBA00023239"/>
    </source>
</evidence>
<feature type="site" description="Important for catalytic activity" evidence="7">
    <location>
        <position position="216"/>
    </location>
</feature>
<keyword evidence="3 7" id="KW-1133">Transmembrane helix</keyword>
<comment type="caution">
    <text evidence="8">The sequence shown here is derived from an EMBL/GenBank/DDBJ whole genome shotgun (WGS) entry which is preliminary data.</text>
</comment>
<dbReference type="HAMAP" id="MF_02065">
    <property type="entry name" value="MltG"/>
    <property type="match status" value="1"/>
</dbReference>
<keyword evidence="2 7" id="KW-0812">Transmembrane</keyword>
<evidence type="ECO:0000313" key="9">
    <source>
        <dbReference type="Proteomes" id="UP000253934"/>
    </source>
</evidence>
<dbReference type="EC" id="4.2.2.29" evidence="7"/>
<evidence type="ECO:0000313" key="8">
    <source>
        <dbReference type="EMBL" id="RDB36987.1"/>
    </source>
</evidence>
<dbReference type="InterPro" id="IPR003770">
    <property type="entry name" value="MLTG-like"/>
</dbReference>
<evidence type="ECO:0000256" key="3">
    <source>
        <dbReference type="ARBA" id="ARBA00022989"/>
    </source>
</evidence>
<dbReference type="GO" id="GO:0009252">
    <property type="term" value="P:peptidoglycan biosynthetic process"/>
    <property type="evidence" value="ECO:0007669"/>
    <property type="project" value="UniProtKB-UniRule"/>
</dbReference>
<gene>
    <name evidence="7 8" type="primary">mltG</name>
    <name evidence="8" type="ORF">DCC88_02350</name>
</gene>
<reference evidence="8" key="1">
    <citation type="submission" date="2018-04" db="EMBL/GenBank/DDBJ databases">
        <title>Draft genome sequence of the Candidatus Spirobacillus cienkowskii, a pathogen of freshwater Daphnia species, reconstructed from hemolymph metagenomic reads.</title>
        <authorList>
            <person name="Bresciani L."/>
            <person name="Lemos L.N."/>
            <person name="Wale N."/>
            <person name="Lin J.Y."/>
            <person name="Fernandes G.R."/>
            <person name="Duffy M.A."/>
            <person name="Rodrigues J.M."/>
        </authorList>
    </citation>
    <scope>NUCLEOTIDE SEQUENCE [LARGE SCALE GENOMIC DNA]</scope>
    <source>
        <strain evidence="8">Binning01</strain>
    </source>
</reference>